<dbReference type="EMBL" id="FLUB01000004">
    <property type="protein sequence ID" value="SBV61254.1"/>
    <property type="molecule type" value="Genomic_DNA"/>
</dbReference>
<dbReference type="AlphaFoldDB" id="A0A212I3D7"/>
<organism evidence="2">
    <name type="scientific">uncultured Citrobacter sp</name>
    <dbReference type="NCBI Taxonomy" id="200446"/>
    <lineage>
        <taxon>Bacteria</taxon>
        <taxon>Pseudomonadati</taxon>
        <taxon>Pseudomonadota</taxon>
        <taxon>Gammaproteobacteria</taxon>
        <taxon>Enterobacterales</taxon>
        <taxon>Enterobacteriaceae</taxon>
        <taxon>Citrobacter</taxon>
        <taxon>environmental samples</taxon>
    </lineage>
</organism>
<evidence type="ECO:0000313" key="2">
    <source>
        <dbReference type="EMBL" id="SBV61254.1"/>
    </source>
</evidence>
<sequence length="217" mass="24932">MTVHTLKQCRPDQEETEYFWKLFHASQRNDARWHGSEISIIADELSRTDLDRNQKLFLLRAWQVLVDDKGGFGRFMGAFDTYVYNMQDPDDDCVAWKPELSRLLQDGTLFDVVLTAYQEACHEGSVNWEAAVSLSEENVELKRKLYAAENRIAELEAEKAALRPVGVMSQRAFHRLEHSESRFIALWPRPGIYLPRKRPDDGVIVYARTAAGIGKGE</sequence>
<name>A0A212I3D7_9ENTR</name>
<reference evidence="2" key="1">
    <citation type="submission" date="2016-04" db="EMBL/GenBank/DDBJ databases">
        <authorList>
            <person name="Evans L.H."/>
            <person name="Alamgir A."/>
            <person name="Owens N."/>
            <person name="Weber N.D."/>
            <person name="Virtaneva K."/>
            <person name="Barbian K."/>
            <person name="Babar A."/>
            <person name="Rosenke K."/>
        </authorList>
    </citation>
    <scope>NUCLEOTIDE SEQUENCE</scope>
    <source>
        <strain evidence="2">92-3</strain>
    </source>
</reference>
<feature type="coiled-coil region" evidence="1">
    <location>
        <begin position="131"/>
        <end position="158"/>
    </location>
</feature>
<proteinExistence type="predicted"/>
<gene>
    <name evidence="2" type="ORF">KM92CIT3_120046</name>
</gene>
<keyword evidence="1" id="KW-0175">Coiled coil</keyword>
<accession>A0A212I3D7</accession>
<evidence type="ECO:0000256" key="1">
    <source>
        <dbReference type="SAM" id="Coils"/>
    </source>
</evidence>
<protein>
    <submittedName>
        <fullName evidence="2">Uncharacterized protein</fullName>
    </submittedName>
</protein>